<organism evidence="2 3">
    <name type="scientific">Streptococcus caprae</name>
    <dbReference type="NCBI Taxonomy" id="1640501"/>
    <lineage>
        <taxon>Bacteria</taxon>
        <taxon>Bacillati</taxon>
        <taxon>Bacillota</taxon>
        <taxon>Bacilli</taxon>
        <taxon>Lactobacillales</taxon>
        <taxon>Streptococcaceae</taxon>
        <taxon>Streptococcus</taxon>
    </lineage>
</organism>
<evidence type="ECO:0000313" key="2">
    <source>
        <dbReference type="EMBL" id="MFC3927400.1"/>
    </source>
</evidence>
<dbReference type="Proteomes" id="UP001595807">
    <property type="component" value="Unassembled WGS sequence"/>
</dbReference>
<proteinExistence type="predicted"/>
<dbReference type="RefSeq" id="WP_380424912.1">
    <property type="nucleotide sequence ID" value="NZ_JBHRZV010000011.1"/>
</dbReference>
<dbReference type="InterPro" id="IPR007345">
    <property type="entry name" value="Polysacch_pyruvyl_Trfase"/>
</dbReference>
<gene>
    <name evidence="2" type="ORF">ACFORF_01970</name>
</gene>
<keyword evidence="3" id="KW-1185">Reference proteome</keyword>
<evidence type="ECO:0000259" key="1">
    <source>
        <dbReference type="Pfam" id="PF04230"/>
    </source>
</evidence>
<sequence length="387" mass="44568">MKVIVINQYCENRGDEAAGTALVRNLLGKPKIDQIDIIYNSANKLDIDHPKILHRNEELRLKKIGKLGILRYLLLRKTVLRRLSFANETMREMARTISEADVIYVTPCGASLGIYKDWAFLLRLLFVISENKTPVFCLNTINASGNILFDFLAKLVLRKSKVYVREQRSVDYLKSIQVKSELGVDTAFSEQPIIMERDPKRIGLVVTLLEWHPEFTGRNMSQEVIENIVPGIAQYCIENEYEIELIPHTGQQDETEYIQEVIRALEDNGMLKESLIFRKDVNTSDEYDLALASKRFVVGMRYHSIVLAAKNAVPFVALAYENKMKEVCKYTNSMESYLNLQEVLTSEDVYKKMKLVDDKLDIIKENLISINQEKLQILSRLPLKEIQ</sequence>
<accession>A0ABV8CUK8</accession>
<protein>
    <submittedName>
        <fullName evidence="2">Polysaccharide pyruvyl transferase family protein</fullName>
    </submittedName>
</protein>
<dbReference type="PANTHER" id="PTHR36836">
    <property type="entry name" value="COLANIC ACID BIOSYNTHESIS PROTEIN WCAK"/>
    <property type="match status" value="1"/>
</dbReference>
<dbReference type="PANTHER" id="PTHR36836:SF1">
    <property type="entry name" value="COLANIC ACID BIOSYNTHESIS PROTEIN WCAK"/>
    <property type="match status" value="1"/>
</dbReference>
<name>A0ABV8CUK8_9STRE</name>
<reference evidence="3" key="1">
    <citation type="journal article" date="2019" name="Int. J. Syst. Evol. Microbiol.">
        <title>The Global Catalogue of Microorganisms (GCM) 10K type strain sequencing project: providing services to taxonomists for standard genome sequencing and annotation.</title>
        <authorList>
            <consortium name="The Broad Institute Genomics Platform"/>
            <consortium name="The Broad Institute Genome Sequencing Center for Infectious Disease"/>
            <person name="Wu L."/>
            <person name="Ma J."/>
        </authorList>
    </citation>
    <scope>NUCLEOTIDE SEQUENCE [LARGE SCALE GENOMIC DNA]</scope>
    <source>
        <strain evidence="3">CCUG 67170</strain>
    </source>
</reference>
<feature type="domain" description="Polysaccharide pyruvyl transferase" evidence="1">
    <location>
        <begin position="12"/>
        <end position="322"/>
    </location>
</feature>
<dbReference type="GO" id="GO:0016740">
    <property type="term" value="F:transferase activity"/>
    <property type="evidence" value="ECO:0007669"/>
    <property type="project" value="UniProtKB-KW"/>
</dbReference>
<dbReference type="Pfam" id="PF04230">
    <property type="entry name" value="PS_pyruv_trans"/>
    <property type="match status" value="1"/>
</dbReference>
<keyword evidence="2" id="KW-0808">Transferase</keyword>
<dbReference type="EMBL" id="JBHRZV010000011">
    <property type="protein sequence ID" value="MFC3927400.1"/>
    <property type="molecule type" value="Genomic_DNA"/>
</dbReference>
<comment type="caution">
    <text evidence="2">The sequence shown here is derived from an EMBL/GenBank/DDBJ whole genome shotgun (WGS) entry which is preliminary data.</text>
</comment>
<evidence type="ECO:0000313" key="3">
    <source>
        <dbReference type="Proteomes" id="UP001595807"/>
    </source>
</evidence>